<evidence type="ECO:0000256" key="4">
    <source>
        <dbReference type="ARBA" id="ARBA00022729"/>
    </source>
</evidence>
<keyword evidence="6" id="KW-0016">Alginate biosynthesis</keyword>
<evidence type="ECO:0000256" key="2">
    <source>
        <dbReference type="ARBA" id="ARBA00005182"/>
    </source>
</evidence>
<accession>A0ABQ4U8Z6</accession>
<evidence type="ECO:0000256" key="6">
    <source>
        <dbReference type="ARBA" id="ARBA00022841"/>
    </source>
</evidence>
<dbReference type="Pfam" id="PF16822">
    <property type="entry name" value="ALGX"/>
    <property type="match status" value="1"/>
</dbReference>
<evidence type="ECO:0000256" key="5">
    <source>
        <dbReference type="ARBA" id="ARBA00022764"/>
    </source>
</evidence>
<keyword evidence="9" id="KW-1185">Reference proteome</keyword>
<dbReference type="InterPro" id="IPR031811">
    <property type="entry name" value="ALGX/ALGJ_SGNH-like"/>
</dbReference>
<comment type="subcellular location">
    <subcellularLocation>
        <location evidence="1">Periplasm</location>
    </subcellularLocation>
</comment>
<keyword evidence="4" id="KW-0732">Signal</keyword>
<evidence type="ECO:0000256" key="1">
    <source>
        <dbReference type="ARBA" id="ARBA00004418"/>
    </source>
</evidence>
<dbReference type="EMBL" id="BPRB01000364">
    <property type="protein sequence ID" value="GJE62640.1"/>
    <property type="molecule type" value="Genomic_DNA"/>
</dbReference>
<evidence type="ECO:0000256" key="3">
    <source>
        <dbReference type="ARBA" id="ARBA00022679"/>
    </source>
</evidence>
<sequence>MFARRWFSRDWETVHEGREGWLFLTGGSNRVMDQYRGGLAQWWHLRAWARLIEARAARANRLGIRCLQFLVPEKLSVYDNFTDGLPYDPARASTRRLARRLARQPAYLDLLAPFRAARGGPVPLYLRTDTHWSAEGCLLAYREVMRALGAVPPPDIAARPVHVEEQVLDLGAKLPGRPAEALVRPLIQRDAVRVETGPLLAAYEAAGRARDLHVGAHAVYRNASPAADPRRVVLFGDSYAHFAPILLTGLLAESFSEVHFVWSSSFDWGYVERVAPDILLFELAERFLARLPADDFDVAAGRRVGQAQAQGPDRHALS</sequence>
<organism evidence="8 9">
    <name type="scientific">Methylobacterium trifolii</name>
    <dbReference type="NCBI Taxonomy" id="1003092"/>
    <lineage>
        <taxon>Bacteria</taxon>
        <taxon>Pseudomonadati</taxon>
        <taxon>Pseudomonadota</taxon>
        <taxon>Alphaproteobacteria</taxon>
        <taxon>Hyphomicrobiales</taxon>
        <taxon>Methylobacteriaceae</taxon>
        <taxon>Methylobacterium</taxon>
    </lineage>
</organism>
<dbReference type="RefSeq" id="WP_238185278.1">
    <property type="nucleotide sequence ID" value="NZ_BPRB01000364.1"/>
</dbReference>
<comment type="caution">
    <text evidence="8">The sequence shown here is derived from an EMBL/GenBank/DDBJ whole genome shotgun (WGS) entry which is preliminary data.</text>
</comment>
<dbReference type="Proteomes" id="UP001055057">
    <property type="component" value="Unassembled WGS sequence"/>
</dbReference>
<protein>
    <recommendedName>
        <fullName evidence="7">AlgX/AlgJ SGNH hydrolase-like domain-containing protein</fullName>
    </recommendedName>
</protein>
<evidence type="ECO:0000259" key="7">
    <source>
        <dbReference type="Pfam" id="PF16822"/>
    </source>
</evidence>
<name>A0ABQ4U8Z6_9HYPH</name>
<reference evidence="8" key="2">
    <citation type="submission" date="2021-08" db="EMBL/GenBank/DDBJ databases">
        <authorList>
            <person name="Tani A."/>
            <person name="Ola A."/>
            <person name="Ogura Y."/>
            <person name="Katsura K."/>
            <person name="Hayashi T."/>
        </authorList>
    </citation>
    <scope>NUCLEOTIDE SEQUENCE</scope>
    <source>
        <strain evidence="8">DSM 23632</strain>
    </source>
</reference>
<reference evidence="8" key="1">
    <citation type="journal article" date="2021" name="Front. Microbiol.">
        <title>Comprehensive Comparative Genomics and Phenotyping of Methylobacterium Species.</title>
        <authorList>
            <person name="Alessa O."/>
            <person name="Ogura Y."/>
            <person name="Fujitani Y."/>
            <person name="Takami H."/>
            <person name="Hayashi T."/>
            <person name="Sahin N."/>
            <person name="Tani A."/>
        </authorList>
    </citation>
    <scope>NUCLEOTIDE SEQUENCE</scope>
    <source>
        <strain evidence="8">DSM 23632</strain>
    </source>
</reference>
<evidence type="ECO:0000313" key="9">
    <source>
        <dbReference type="Proteomes" id="UP001055057"/>
    </source>
</evidence>
<evidence type="ECO:0000313" key="8">
    <source>
        <dbReference type="EMBL" id="GJE62640.1"/>
    </source>
</evidence>
<gene>
    <name evidence="8" type="ORF">MPOCJGCO_4773</name>
</gene>
<feature type="domain" description="AlgX/AlgJ SGNH hydrolase-like" evidence="7">
    <location>
        <begin position="14"/>
        <end position="163"/>
    </location>
</feature>
<comment type="pathway">
    <text evidence="2">Glycan biosynthesis; alginate biosynthesis.</text>
</comment>
<proteinExistence type="predicted"/>
<keyword evidence="3" id="KW-0808">Transferase</keyword>
<keyword evidence="5" id="KW-0574">Periplasm</keyword>